<feature type="transmembrane region" description="Helical" evidence="1">
    <location>
        <begin position="107"/>
        <end position="127"/>
    </location>
</feature>
<keyword evidence="1" id="KW-1133">Transmembrane helix</keyword>
<dbReference type="EMBL" id="FQZM01000021">
    <property type="protein sequence ID" value="SHJ15813.1"/>
    <property type="molecule type" value="Genomic_DNA"/>
</dbReference>
<dbReference type="OrthoDB" id="10014458at2"/>
<sequence length="132" mass="13823">MSDPWLEKHDRVFGAAAVGMTAFGGGLWLVPLSSFRDHFADERQAAAALLALAAALFLAGFPAGWLGGGSFSKSPLPVWLGMTGSYLVPAAAWFAGLEPGWPACLPWAWGFAFAGSWAGLAAGLMLARRKAK</sequence>
<feature type="transmembrane region" description="Helical" evidence="1">
    <location>
        <begin position="12"/>
        <end position="33"/>
    </location>
</feature>
<organism evidence="2 3">
    <name type="scientific">Desulfofundulus thermosubterraneus DSM 16057</name>
    <dbReference type="NCBI Taxonomy" id="1121432"/>
    <lineage>
        <taxon>Bacteria</taxon>
        <taxon>Bacillati</taxon>
        <taxon>Bacillota</taxon>
        <taxon>Clostridia</taxon>
        <taxon>Eubacteriales</taxon>
        <taxon>Peptococcaceae</taxon>
        <taxon>Desulfofundulus</taxon>
    </lineage>
</organism>
<keyword evidence="1" id="KW-0472">Membrane</keyword>
<evidence type="ECO:0000313" key="3">
    <source>
        <dbReference type="Proteomes" id="UP000184529"/>
    </source>
</evidence>
<evidence type="ECO:0000313" key="2">
    <source>
        <dbReference type="EMBL" id="SHJ15813.1"/>
    </source>
</evidence>
<gene>
    <name evidence="2" type="ORF">SAMN02745219_01880</name>
</gene>
<dbReference type="STRING" id="1121432.SAMN02745219_01880"/>
<proteinExistence type="predicted"/>
<dbReference type="RefSeq" id="WP_072869121.1">
    <property type="nucleotide sequence ID" value="NZ_FQZM01000021.1"/>
</dbReference>
<reference evidence="3" key="1">
    <citation type="submission" date="2016-11" db="EMBL/GenBank/DDBJ databases">
        <authorList>
            <person name="Varghese N."/>
            <person name="Submissions S."/>
        </authorList>
    </citation>
    <scope>NUCLEOTIDE SEQUENCE [LARGE SCALE GENOMIC DNA]</scope>
    <source>
        <strain evidence="3">DSM 16057</strain>
    </source>
</reference>
<feature type="transmembrane region" description="Helical" evidence="1">
    <location>
        <begin position="45"/>
        <end position="66"/>
    </location>
</feature>
<keyword evidence="3" id="KW-1185">Reference proteome</keyword>
<accession>A0A1M6H0Q4</accession>
<protein>
    <submittedName>
        <fullName evidence="2">Uncharacterized protein</fullName>
    </submittedName>
</protein>
<name>A0A1M6H0Q4_9FIRM</name>
<dbReference type="AlphaFoldDB" id="A0A1M6H0Q4"/>
<keyword evidence="1" id="KW-0812">Transmembrane</keyword>
<evidence type="ECO:0000256" key="1">
    <source>
        <dbReference type="SAM" id="Phobius"/>
    </source>
</evidence>
<dbReference type="Proteomes" id="UP000184529">
    <property type="component" value="Unassembled WGS sequence"/>
</dbReference>
<feature type="transmembrane region" description="Helical" evidence="1">
    <location>
        <begin position="78"/>
        <end position="95"/>
    </location>
</feature>